<proteinExistence type="predicted"/>
<keyword evidence="3" id="KW-1185">Reference proteome</keyword>
<sequence>MDKYLEIRKYDVQDRNRLIDILHMNIPKYFAQSEVADFTEYLDQEMETYFVALVNGQIIGGGGVGFSDDERTGFLSWSFLNPKYHGFGFGKNLLHHRIDFLYTHHQVEKIEVGISQFTFGFYKKNGFILREIHKDYWAEGFDLYDMVHTREQYH</sequence>
<dbReference type="AlphaFoldDB" id="A0A7G5E067"/>
<dbReference type="RefSeq" id="WP_182331937.1">
    <property type="nucleotide sequence ID" value="NZ_CP058555.1"/>
</dbReference>
<name>A0A7G5E067_9SPHI</name>
<dbReference type="InterPro" id="IPR000182">
    <property type="entry name" value="GNAT_dom"/>
</dbReference>
<feature type="domain" description="N-acetyltransferase" evidence="1">
    <location>
        <begin position="5"/>
        <end position="151"/>
    </location>
</feature>
<keyword evidence="2" id="KW-0808">Transferase</keyword>
<organism evidence="2 3">
    <name type="scientific">Sphingobacterium paramultivorum</name>
    <dbReference type="NCBI Taxonomy" id="2886510"/>
    <lineage>
        <taxon>Bacteria</taxon>
        <taxon>Pseudomonadati</taxon>
        <taxon>Bacteroidota</taxon>
        <taxon>Sphingobacteriia</taxon>
        <taxon>Sphingobacteriales</taxon>
        <taxon>Sphingobacteriaceae</taxon>
        <taxon>Sphingobacterium</taxon>
    </lineage>
</organism>
<dbReference type="Pfam" id="PF00583">
    <property type="entry name" value="Acetyltransf_1"/>
    <property type="match status" value="1"/>
</dbReference>
<gene>
    <name evidence="2" type="ORF">HS960_06850</name>
</gene>
<accession>A0A7G5E067</accession>
<protein>
    <submittedName>
        <fullName evidence="2">GNAT family N-acetyltransferase</fullName>
    </submittedName>
</protein>
<dbReference type="PROSITE" id="PS51186">
    <property type="entry name" value="GNAT"/>
    <property type="match status" value="1"/>
</dbReference>
<evidence type="ECO:0000313" key="3">
    <source>
        <dbReference type="Proteomes" id="UP000515450"/>
    </source>
</evidence>
<evidence type="ECO:0000259" key="1">
    <source>
        <dbReference type="PROSITE" id="PS51186"/>
    </source>
</evidence>
<dbReference type="InterPro" id="IPR016181">
    <property type="entry name" value="Acyl_CoA_acyltransferase"/>
</dbReference>
<dbReference type="SUPFAM" id="SSF55729">
    <property type="entry name" value="Acyl-CoA N-acyltransferases (Nat)"/>
    <property type="match status" value="1"/>
</dbReference>
<dbReference type="GO" id="GO:0016747">
    <property type="term" value="F:acyltransferase activity, transferring groups other than amino-acyl groups"/>
    <property type="evidence" value="ECO:0007669"/>
    <property type="project" value="InterPro"/>
</dbReference>
<dbReference type="EMBL" id="CP058555">
    <property type="protein sequence ID" value="QMV67392.1"/>
    <property type="molecule type" value="Genomic_DNA"/>
</dbReference>
<dbReference type="Gene3D" id="3.40.630.30">
    <property type="match status" value="1"/>
</dbReference>
<reference evidence="2 3" key="1">
    <citation type="journal article" date="2020" name="G3 (Bethesda)">
        <title>CeMbio - The Caenorhabditis elegans Microbiome Resource.</title>
        <authorList>
            <person name="Dirksen P."/>
            <person name="Assie A."/>
            <person name="Zimmermann J."/>
            <person name="Zhang F."/>
            <person name="Tietje A.M."/>
            <person name="Marsh S.A."/>
            <person name="Felix M.A."/>
            <person name="Shapira M."/>
            <person name="Kaleta C."/>
            <person name="Schulenburg H."/>
            <person name="Samuel B."/>
        </authorList>
    </citation>
    <scope>NUCLEOTIDE SEQUENCE [LARGE SCALE GENOMIC DNA]</scope>
    <source>
        <strain evidence="2 3">BIGb0170</strain>
    </source>
</reference>
<evidence type="ECO:0000313" key="2">
    <source>
        <dbReference type="EMBL" id="QMV67392.1"/>
    </source>
</evidence>
<dbReference type="Proteomes" id="UP000515450">
    <property type="component" value="Chromosome"/>
</dbReference>